<dbReference type="InterPro" id="IPR008991">
    <property type="entry name" value="Translation_prot_SH3-like_sf"/>
</dbReference>
<evidence type="ECO:0000256" key="1">
    <source>
        <dbReference type="ARBA" id="ARBA00005781"/>
    </source>
</evidence>
<organism evidence="6 7">
    <name type="scientific">Candidatus Liptonbacteria bacterium CG11_big_fil_rev_8_21_14_0_20_35_14</name>
    <dbReference type="NCBI Taxonomy" id="1974634"/>
    <lineage>
        <taxon>Bacteria</taxon>
        <taxon>Candidatus Liptoniibacteriota</taxon>
    </lineage>
</organism>
<keyword evidence="3" id="KW-0687">Ribonucleoprotein</keyword>
<evidence type="ECO:0000256" key="5">
    <source>
        <dbReference type="ARBA" id="ARBA00035493"/>
    </source>
</evidence>
<dbReference type="GO" id="GO:0003735">
    <property type="term" value="F:structural constituent of ribosome"/>
    <property type="evidence" value="ECO:0007669"/>
    <property type="project" value="InterPro"/>
</dbReference>
<gene>
    <name evidence="6" type="ORF">COV57_00435</name>
</gene>
<accession>A0A2H0NAN8</accession>
<proteinExistence type="inferred from homology"/>
<protein>
    <recommendedName>
        <fullName evidence="4">Large ribosomal subunit protein bL19</fullName>
    </recommendedName>
    <alternativeName>
        <fullName evidence="5">50S ribosomal protein L19</fullName>
    </alternativeName>
</protein>
<evidence type="ECO:0000313" key="7">
    <source>
        <dbReference type="Proteomes" id="UP000229893"/>
    </source>
</evidence>
<dbReference type="Pfam" id="PF01245">
    <property type="entry name" value="Ribosomal_L19"/>
    <property type="match status" value="1"/>
</dbReference>
<dbReference type="PANTHER" id="PTHR15680">
    <property type="entry name" value="RIBOSOMAL PROTEIN L19"/>
    <property type="match status" value="1"/>
</dbReference>
<dbReference type="GO" id="GO:1990904">
    <property type="term" value="C:ribonucleoprotein complex"/>
    <property type="evidence" value="ECO:0007669"/>
    <property type="project" value="UniProtKB-KW"/>
</dbReference>
<name>A0A2H0NAN8_9BACT</name>
<dbReference type="InterPro" id="IPR001857">
    <property type="entry name" value="Ribosomal_bL19"/>
</dbReference>
<keyword evidence="2 6" id="KW-0689">Ribosomal protein</keyword>
<dbReference type="InterPro" id="IPR038657">
    <property type="entry name" value="Ribosomal_bL19_sf"/>
</dbReference>
<comment type="caution">
    <text evidence="6">The sequence shown here is derived from an EMBL/GenBank/DDBJ whole genome shotgun (WGS) entry which is preliminary data.</text>
</comment>
<dbReference type="SUPFAM" id="SSF50104">
    <property type="entry name" value="Translation proteins SH3-like domain"/>
    <property type="match status" value="1"/>
</dbReference>
<evidence type="ECO:0000256" key="4">
    <source>
        <dbReference type="ARBA" id="ARBA00035171"/>
    </source>
</evidence>
<dbReference type="GO" id="GO:0005840">
    <property type="term" value="C:ribosome"/>
    <property type="evidence" value="ECO:0007669"/>
    <property type="project" value="UniProtKB-KW"/>
</dbReference>
<evidence type="ECO:0000256" key="2">
    <source>
        <dbReference type="ARBA" id="ARBA00022980"/>
    </source>
</evidence>
<reference evidence="6 7" key="1">
    <citation type="submission" date="2017-09" db="EMBL/GenBank/DDBJ databases">
        <title>Depth-based differentiation of microbial function through sediment-hosted aquifers and enrichment of novel symbionts in the deep terrestrial subsurface.</title>
        <authorList>
            <person name="Probst A.J."/>
            <person name="Ladd B."/>
            <person name="Jarett J.K."/>
            <person name="Geller-Mcgrath D.E."/>
            <person name="Sieber C.M."/>
            <person name="Emerson J.B."/>
            <person name="Anantharaman K."/>
            <person name="Thomas B.C."/>
            <person name="Malmstrom R."/>
            <person name="Stieglmeier M."/>
            <person name="Klingl A."/>
            <person name="Woyke T."/>
            <person name="Ryan C.M."/>
            <person name="Banfield J.F."/>
        </authorList>
    </citation>
    <scope>NUCLEOTIDE SEQUENCE [LARGE SCALE GENOMIC DNA]</scope>
    <source>
        <strain evidence="6">CG11_big_fil_rev_8_21_14_0_20_35_14</strain>
    </source>
</reference>
<dbReference type="Proteomes" id="UP000229893">
    <property type="component" value="Unassembled WGS sequence"/>
</dbReference>
<dbReference type="AlphaFoldDB" id="A0A2H0NAN8"/>
<dbReference type="PANTHER" id="PTHR15680:SF9">
    <property type="entry name" value="LARGE RIBOSOMAL SUBUNIT PROTEIN BL19M"/>
    <property type="match status" value="1"/>
</dbReference>
<comment type="similarity">
    <text evidence="1">Belongs to the bacterial ribosomal protein bL19 family.</text>
</comment>
<evidence type="ECO:0000313" key="6">
    <source>
        <dbReference type="EMBL" id="PIR05195.1"/>
    </source>
</evidence>
<dbReference type="Gene3D" id="2.30.30.790">
    <property type="match status" value="1"/>
</dbReference>
<dbReference type="GO" id="GO:0006412">
    <property type="term" value="P:translation"/>
    <property type="evidence" value="ECO:0007669"/>
    <property type="project" value="InterPro"/>
</dbReference>
<evidence type="ECO:0000256" key="3">
    <source>
        <dbReference type="ARBA" id="ARBA00023274"/>
    </source>
</evidence>
<sequence length="99" mass="11195">MEKEIREKIKPGAKIRVYDESGRFEGIILSVKHGDEAGASFTIRGNVADVGVEKVFPFNSPAIKKIEIMSSPEKVKRSKIYYIRDLSKKKTRRKIGVSL</sequence>
<dbReference type="EMBL" id="PCWO01000005">
    <property type="protein sequence ID" value="PIR05195.1"/>
    <property type="molecule type" value="Genomic_DNA"/>
</dbReference>